<dbReference type="InterPro" id="IPR011564">
    <property type="entry name" value="Telomer_end-bd_POT1/Cdc13"/>
</dbReference>
<keyword evidence="4" id="KW-0238">DNA-binding</keyword>
<evidence type="ECO:0000259" key="5">
    <source>
        <dbReference type="SMART" id="SM00976"/>
    </source>
</evidence>
<organism evidence="6 7">
    <name type="scientific">Stylosanthes scabra</name>
    <dbReference type="NCBI Taxonomy" id="79078"/>
    <lineage>
        <taxon>Eukaryota</taxon>
        <taxon>Viridiplantae</taxon>
        <taxon>Streptophyta</taxon>
        <taxon>Embryophyta</taxon>
        <taxon>Tracheophyta</taxon>
        <taxon>Spermatophyta</taxon>
        <taxon>Magnoliopsida</taxon>
        <taxon>eudicotyledons</taxon>
        <taxon>Gunneridae</taxon>
        <taxon>Pentapetalae</taxon>
        <taxon>rosids</taxon>
        <taxon>fabids</taxon>
        <taxon>Fabales</taxon>
        <taxon>Fabaceae</taxon>
        <taxon>Papilionoideae</taxon>
        <taxon>50 kb inversion clade</taxon>
        <taxon>dalbergioids sensu lato</taxon>
        <taxon>Dalbergieae</taxon>
        <taxon>Pterocarpus clade</taxon>
        <taxon>Stylosanthes</taxon>
    </lineage>
</organism>
<dbReference type="Gene3D" id="2.40.50.140">
    <property type="entry name" value="Nucleic acid-binding proteins"/>
    <property type="match status" value="2"/>
</dbReference>
<dbReference type="PANTHER" id="PTHR14513">
    <property type="entry name" value="PROTECTION OF TELOMERES 1"/>
    <property type="match status" value="1"/>
</dbReference>
<reference evidence="6 7" key="1">
    <citation type="journal article" date="2023" name="Plants (Basel)">
        <title>Bridging the Gap: Combining Genomics and Transcriptomics Approaches to Understand Stylosanthes scabra, an Orphan Legume from the Brazilian Caatinga.</title>
        <authorList>
            <person name="Ferreira-Neto J.R.C."/>
            <person name="da Silva M.D."/>
            <person name="Binneck E."/>
            <person name="de Melo N.F."/>
            <person name="da Silva R.H."/>
            <person name="de Melo A.L.T.M."/>
            <person name="Pandolfi V."/>
            <person name="Bustamante F.O."/>
            <person name="Brasileiro-Vidal A.C."/>
            <person name="Benko-Iseppon A.M."/>
        </authorList>
    </citation>
    <scope>NUCLEOTIDE SEQUENCE [LARGE SCALE GENOMIC DNA]</scope>
    <source>
        <tissue evidence="6">Leaves</tissue>
    </source>
</reference>
<dbReference type="CDD" id="cd04497">
    <property type="entry name" value="hPOT1_OB1_like"/>
    <property type="match status" value="1"/>
</dbReference>
<dbReference type="EMBL" id="JASCZI010030409">
    <property type="protein sequence ID" value="MED6122313.1"/>
    <property type="molecule type" value="Genomic_DNA"/>
</dbReference>
<accession>A0ABU6REQ2</accession>
<dbReference type="Proteomes" id="UP001341840">
    <property type="component" value="Unassembled WGS sequence"/>
</dbReference>
<evidence type="ECO:0000313" key="6">
    <source>
        <dbReference type="EMBL" id="MED6122313.1"/>
    </source>
</evidence>
<feature type="domain" description="Telomeric single stranded DNA binding POT1/Cdc13" evidence="5">
    <location>
        <begin position="7"/>
        <end position="142"/>
    </location>
</feature>
<dbReference type="PANTHER" id="PTHR14513:SF0">
    <property type="entry name" value="PROTECTION OF TELOMERES PROTEIN 1"/>
    <property type="match status" value="1"/>
</dbReference>
<protein>
    <recommendedName>
        <fullName evidence="5">Telomeric single stranded DNA binding POT1/Cdc13 domain-containing protein</fullName>
    </recommendedName>
</protein>
<name>A0ABU6REQ2_9FABA</name>
<dbReference type="InterPro" id="IPR028389">
    <property type="entry name" value="POT1"/>
</dbReference>
<dbReference type="InterPro" id="IPR057620">
    <property type="entry name" value="POT1A/B-like_OB"/>
</dbReference>
<evidence type="ECO:0000256" key="3">
    <source>
        <dbReference type="ARBA" id="ARBA00022895"/>
    </source>
</evidence>
<evidence type="ECO:0000256" key="2">
    <source>
        <dbReference type="ARBA" id="ARBA00022454"/>
    </source>
</evidence>
<keyword evidence="7" id="KW-1185">Reference proteome</keyword>
<dbReference type="InterPro" id="IPR012340">
    <property type="entry name" value="NA-bd_OB-fold"/>
</dbReference>
<evidence type="ECO:0000256" key="4">
    <source>
        <dbReference type="ARBA" id="ARBA00023125"/>
    </source>
</evidence>
<keyword evidence="3" id="KW-0779">Telomere</keyword>
<gene>
    <name evidence="6" type="ORF">PIB30_038704</name>
</gene>
<keyword evidence="2" id="KW-0158">Chromosome</keyword>
<dbReference type="SUPFAM" id="SSF50249">
    <property type="entry name" value="Nucleic acid-binding proteins"/>
    <property type="match status" value="2"/>
</dbReference>
<comment type="caution">
    <text evidence="6">The sequence shown here is derived from an EMBL/GenBank/DDBJ whole genome shotgun (WGS) entry which is preliminary data.</text>
</comment>
<proteinExistence type="predicted"/>
<evidence type="ECO:0000256" key="1">
    <source>
        <dbReference type="ARBA" id="ARBA00004574"/>
    </source>
</evidence>
<sequence>MSSRNRCLEIQDAVSLLSQRVSLLAVILEYSFPKTTRGTDYCCSIRIVDPSHHETGVAVNFFAPIAEKLPHVSAAGDVIHLCNVTVRSHSGEVNLVYNKAQSSFGLYHGKDGGDFVPYQVSPKYEHASEDKIFIDKLRKWLVNFQPNEGTLVLQPVIPSRNDFRLFSEIKEGDHMNFACKILHFCEAAKDEWFIYAWDGTDTPPNIIRSKLEDEMNCPLSLQLESLPLPRDLYCTFPTVGSLLRIAFDRCIEKSGLHHLLNNVKFKWIKLVSMRLEVHAGLWRAVFTNFTKIRYASAEDNLILMRKRLSNERISLKFERNSLGYVPVPSSVTVVPVKYDSVPYVTLMDALTHEEVTAKFKCVVRVVSALPCQPEMVRSSSGIYRMRLTLEDATTRIHAYVFGEDGETFFDGHPDTDSLSKKLNRLLGVTEDGANSCKRNPPWVSICLKSYYLTEEDMWGSRQFRVFDTKVPEEA</sequence>
<comment type="subcellular location">
    <subcellularLocation>
        <location evidence="1">Chromosome</location>
        <location evidence="1">Telomere</location>
    </subcellularLocation>
</comment>
<evidence type="ECO:0000313" key="7">
    <source>
        <dbReference type="Proteomes" id="UP001341840"/>
    </source>
</evidence>
<dbReference type="SMART" id="SM00976">
    <property type="entry name" value="Telo_bind"/>
    <property type="match status" value="1"/>
</dbReference>
<dbReference type="Pfam" id="PF02765">
    <property type="entry name" value="POT1"/>
    <property type="match status" value="1"/>
</dbReference>
<dbReference type="Pfam" id="PF25507">
    <property type="entry name" value="OB_POT1A"/>
    <property type="match status" value="1"/>
</dbReference>